<dbReference type="AlphaFoldDB" id="A0A2H0R284"/>
<keyword evidence="1" id="KW-0472">Membrane</keyword>
<name>A0A2H0R284_9BACT</name>
<evidence type="ECO:0000256" key="1">
    <source>
        <dbReference type="SAM" id="Phobius"/>
    </source>
</evidence>
<feature type="transmembrane region" description="Helical" evidence="1">
    <location>
        <begin position="20"/>
        <end position="41"/>
    </location>
</feature>
<evidence type="ECO:0000313" key="3">
    <source>
        <dbReference type="Proteomes" id="UP000230828"/>
    </source>
</evidence>
<protein>
    <submittedName>
        <fullName evidence="2">Uncharacterized protein</fullName>
    </submittedName>
</protein>
<reference evidence="2 3" key="1">
    <citation type="submission" date="2017-09" db="EMBL/GenBank/DDBJ databases">
        <title>Depth-based differentiation of microbial function through sediment-hosted aquifers and enrichment of novel symbionts in the deep terrestrial subsurface.</title>
        <authorList>
            <person name="Probst A.J."/>
            <person name="Ladd B."/>
            <person name="Jarett J.K."/>
            <person name="Geller-Mcgrath D.E."/>
            <person name="Sieber C.M."/>
            <person name="Emerson J.B."/>
            <person name="Anantharaman K."/>
            <person name="Thomas B.C."/>
            <person name="Malmstrom R."/>
            <person name="Stieglmeier M."/>
            <person name="Klingl A."/>
            <person name="Woyke T."/>
            <person name="Ryan C.M."/>
            <person name="Banfield J.F."/>
        </authorList>
    </citation>
    <scope>NUCLEOTIDE SEQUENCE [LARGE SCALE GENOMIC DNA]</scope>
    <source>
        <strain evidence="2">CG10_big_fil_rev_8_21_14_0_10_34_34</strain>
    </source>
</reference>
<dbReference type="EMBL" id="PCXM01000042">
    <property type="protein sequence ID" value="PIR39955.1"/>
    <property type="molecule type" value="Genomic_DNA"/>
</dbReference>
<comment type="caution">
    <text evidence="2">The sequence shown here is derived from an EMBL/GenBank/DDBJ whole genome shotgun (WGS) entry which is preliminary data.</text>
</comment>
<evidence type="ECO:0000313" key="2">
    <source>
        <dbReference type="EMBL" id="PIR39955.1"/>
    </source>
</evidence>
<keyword evidence="1" id="KW-1133">Transmembrane helix</keyword>
<dbReference type="Proteomes" id="UP000230828">
    <property type="component" value="Unassembled WGS sequence"/>
</dbReference>
<keyword evidence="1" id="KW-0812">Transmembrane</keyword>
<organism evidence="2 3">
    <name type="scientific">Candidatus Zambryskibacteria bacterium CG10_big_fil_rev_8_21_14_0_10_34_34</name>
    <dbReference type="NCBI Taxonomy" id="1975114"/>
    <lineage>
        <taxon>Bacteria</taxon>
        <taxon>Candidatus Zambryskiibacteriota</taxon>
    </lineage>
</organism>
<gene>
    <name evidence="2" type="ORF">COV33_02415</name>
</gene>
<proteinExistence type="predicted"/>
<sequence length="108" mass="12357">MTDLIKQKTKTLQINNLFNYGLMALVMAVALSYMYFANIAVRNLTVLEKTRKQIQFLNIEVSEKESQRLSIENSVSTEKAISLGFVEVRHPIFIVKNSKKTALSFKID</sequence>
<accession>A0A2H0R284</accession>